<sequence length="283" mass="30562">MQAAPSGSACHLVAIDGAGCRWSAFRSASESVSRLRLNSRLFWTVTINTRPTSSVLTISPILTLASNFQHLIIYIFIFLPSPFSHRPSPINPALCSRIMAHGKRSRQQADATTSVSLLDLDSGDMARILLLFSGHHHYNHGVTTGPSSPERVFECKTCNRQFPSFQALGGHRASHKKPRLADGAEPPKPKVHGCSICGLQFAVGQALGGHMRRHRAVAVAGEGLDLGLGLGLKDFGDKKTIAPAKLVLDLNVPAALEEEPSADCSNRQLGLAVDFPMVVDFRR</sequence>
<proteinExistence type="predicted"/>
<name>A0ACD5XNS3_AVESA</name>
<accession>A0ACD5XNS3</accession>
<evidence type="ECO:0000313" key="2">
    <source>
        <dbReference type="Proteomes" id="UP001732700"/>
    </source>
</evidence>
<protein>
    <submittedName>
        <fullName evidence="1">Uncharacterized protein</fullName>
    </submittedName>
</protein>
<keyword evidence="2" id="KW-1185">Reference proteome</keyword>
<dbReference type="Proteomes" id="UP001732700">
    <property type="component" value="Chromosome 5A"/>
</dbReference>
<dbReference type="EnsemblPlants" id="AVESA.00010b.r2.5AG0802500.1">
    <property type="protein sequence ID" value="AVESA.00010b.r2.5AG0802500.1.CDS"/>
    <property type="gene ID" value="AVESA.00010b.r2.5AG0802500"/>
</dbReference>
<reference evidence="1" key="1">
    <citation type="submission" date="2021-05" db="EMBL/GenBank/DDBJ databases">
        <authorList>
            <person name="Scholz U."/>
            <person name="Mascher M."/>
            <person name="Fiebig A."/>
        </authorList>
    </citation>
    <scope>NUCLEOTIDE SEQUENCE [LARGE SCALE GENOMIC DNA]</scope>
</reference>
<reference evidence="1" key="2">
    <citation type="submission" date="2025-09" db="UniProtKB">
        <authorList>
            <consortium name="EnsemblPlants"/>
        </authorList>
    </citation>
    <scope>IDENTIFICATION</scope>
</reference>
<organism evidence="1 2">
    <name type="scientific">Avena sativa</name>
    <name type="common">Oat</name>
    <dbReference type="NCBI Taxonomy" id="4498"/>
    <lineage>
        <taxon>Eukaryota</taxon>
        <taxon>Viridiplantae</taxon>
        <taxon>Streptophyta</taxon>
        <taxon>Embryophyta</taxon>
        <taxon>Tracheophyta</taxon>
        <taxon>Spermatophyta</taxon>
        <taxon>Magnoliopsida</taxon>
        <taxon>Liliopsida</taxon>
        <taxon>Poales</taxon>
        <taxon>Poaceae</taxon>
        <taxon>BOP clade</taxon>
        <taxon>Pooideae</taxon>
        <taxon>Poodae</taxon>
        <taxon>Poeae</taxon>
        <taxon>Poeae Chloroplast Group 1 (Aveneae type)</taxon>
        <taxon>Aveninae</taxon>
        <taxon>Avena</taxon>
    </lineage>
</organism>
<evidence type="ECO:0000313" key="1">
    <source>
        <dbReference type="EnsemblPlants" id="AVESA.00010b.r2.5AG0802500.1.CDS"/>
    </source>
</evidence>